<evidence type="ECO:0000313" key="2">
    <source>
        <dbReference type="Proteomes" id="UP000005095"/>
    </source>
</evidence>
<dbReference type="Proteomes" id="UP000005095">
    <property type="component" value="Chromosome"/>
</dbReference>
<dbReference type="EMBL" id="CM001555">
    <property type="protein sequence ID" value="EJG06934.1"/>
    <property type="molecule type" value="Genomic_DNA"/>
</dbReference>
<dbReference type="InterPro" id="IPR016024">
    <property type="entry name" value="ARM-type_fold"/>
</dbReference>
<gene>
    <name evidence="1" type="ORF">Metli_0976</name>
</gene>
<keyword evidence="2" id="KW-1185">Reference proteome</keyword>
<dbReference type="GO" id="GO:0016491">
    <property type="term" value="F:oxidoreductase activity"/>
    <property type="evidence" value="ECO:0007669"/>
    <property type="project" value="TreeGrafter"/>
</dbReference>
<dbReference type="Gene3D" id="1.25.10.10">
    <property type="entry name" value="Leucine-rich Repeat Variant"/>
    <property type="match status" value="1"/>
</dbReference>
<accession>J0S8L5</accession>
<sequence>MVLGYRDVSDMEEQWRAARRYDAFEAEKFNKTMLSALNEIDADLAPPDGIYVCPFCDKISFRYLKKEGEAHLRCSACGSAVTLNNEVWENLRRRIEYLSFTSGYPGIYILHHLIALHEKNSAQSVISGAESRDVEKAIASLSSPDEEVRYRAARYLRIRRPPQAFMSAVAALSSEPVAKIRVMLVQALRSIGGKDAIPHLVAATEDADPAVRNAALHALSSFEGAVVSNVGGRSGGVR</sequence>
<dbReference type="OrthoDB" id="386068at2157"/>
<dbReference type="PANTHER" id="PTHR12697">
    <property type="entry name" value="PBS LYASE HEAT-LIKE PROTEIN"/>
    <property type="match status" value="1"/>
</dbReference>
<protein>
    <recommendedName>
        <fullName evidence="3">PBS lyase HEAT domain protein repeat-containing protein</fullName>
    </recommendedName>
</protein>
<dbReference type="PANTHER" id="PTHR12697:SF5">
    <property type="entry name" value="DEOXYHYPUSINE HYDROXYLASE"/>
    <property type="match status" value="1"/>
</dbReference>
<evidence type="ECO:0008006" key="3">
    <source>
        <dbReference type="Google" id="ProtNLM"/>
    </source>
</evidence>
<dbReference type="RefSeq" id="WP_004038464.1">
    <property type="nucleotide sequence ID" value="NZ_CM001555.1"/>
</dbReference>
<dbReference type="SUPFAM" id="SSF48371">
    <property type="entry name" value="ARM repeat"/>
    <property type="match status" value="1"/>
</dbReference>
<dbReference type="Pfam" id="PF13646">
    <property type="entry name" value="HEAT_2"/>
    <property type="match status" value="1"/>
</dbReference>
<name>J0S8L5_9EURY</name>
<dbReference type="AlphaFoldDB" id="J0S8L5"/>
<proteinExistence type="predicted"/>
<evidence type="ECO:0000313" key="1">
    <source>
        <dbReference type="EMBL" id="EJG06934.1"/>
    </source>
</evidence>
<organism evidence="1 2">
    <name type="scientific">Methanofollis liminatans DSM 4140</name>
    <dbReference type="NCBI Taxonomy" id="28892"/>
    <lineage>
        <taxon>Archaea</taxon>
        <taxon>Methanobacteriati</taxon>
        <taxon>Methanobacteriota</taxon>
        <taxon>Stenosarchaea group</taxon>
        <taxon>Methanomicrobia</taxon>
        <taxon>Methanomicrobiales</taxon>
        <taxon>Methanomicrobiaceae</taxon>
        <taxon>Methanofollis</taxon>
    </lineage>
</organism>
<dbReference type="InterPro" id="IPR011989">
    <property type="entry name" value="ARM-like"/>
</dbReference>
<dbReference type="HOGENOM" id="CLU_1163811_0_0_2"/>
<reference evidence="1 2" key="1">
    <citation type="submission" date="2011-08" db="EMBL/GenBank/DDBJ databases">
        <title>The complete genome of Methanofollis liminatans DSM 4140.</title>
        <authorList>
            <consortium name="US DOE Joint Genome Institute (JGI-PGF)"/>
            <person name="Lucas S."/>
            <person name="Han J."/>
            <person name="Lapidus A."/>
            <person name="Bruce D."/>
            <person name="Goodwin L."/>
            <person name="Pitluck S."/>
            <person name="Peters L."/>
            <person name="Kyrpides N."/>
            <person name="Mavromatis K."/>
            <person name="Ivanova N."/>
            <person name="Mikhailova N."/>
            <person name="Lu M."/>
            <person name="Detter J.C."/>
            <person name="Tapia R."/>
            <person name="Han C."/>
            <person name="Land M."/>
            <person name="Hauser L."/>
            <person name="Markowitz V."/>
            <person name="Cheng J.-F."/>
            <person name="Hugenholtz P."/>
            <person name="Woyke T."/>
            <person name="Wu D."/>
            <person name="Spring S."/>
            <person name="Schuler E."/>
            <person name="Brambilla E."/>
            <person name="Klenk H.-P."/>
            <person name="Eisen J.A."/>
        </authorList>
    </citation>
    <scope>NUCLEOTIDE SEQUENCE [LARGE SCALE GENOMIC DNA]</scope>
    <source>
        <strain evidence="1 2">DSM 4140</strain>
    </source>
</reference>